<dbReference type="InterPro" id="IPR023213">
    <property type="entry name" value="CAT-like_dom_sf"/>
</dbReference>
<proteinExistence type="inferred from homology"/>
<protein>
    <submittedName>
        <fullName evidence="4">Uncharacterized protein</fullName>
    </submittedName>
</protein>
<dbReference type="STRING" id="106549.A0A540KAF5"/>
<evidence type="ECO:0000313" key="5">
    <source>
        <dbReference type="Proteomes" id="UP000315295"/>
    </source>
</evidence>
<dbReference type="AlphaFoldDB" id="A0A540KAF5"/>
<comment type="similarity">
    <text evidence="1">Belongs to the plant acyltransferase family.</text>
</comment>
<dbReference type="Proteomes" id="UP000315295">
    <property type="component" value="Unassembled WGS sequence"/>
</dbReference>
<keyword evidence="3" id="KW-0012">Acyltransferase</keyword>
<dbReference type="Pfam" id="PF02458">
    <property type="entry name" value="Transferase"/>
    <property type="match status" value="1"/>
</dbReference>
<comment type="caution">
    <text evidence="4">The sequence shown here is derived from an EMBL/GenBank/DDBJ whole genome shotgun (WGS) entry which is preliminary data.</text>
</comment>
<sequence length="455" mass="50813">MMKEMKVEIISRKTIRPSSPTPHHHKNFKLSLLDQRHSPNLYGNMIFFYSSTSNYDHTYGDFNPHALKMSSRLQKSLSKTLVHFYPLAGRLKDAATIECNDQGVYFVEARMDCHLLNFLSQPDSTLFQHFIPTSSAEKEDVIVLLVQLTVFNCGGIAIAVSLLHKIADASSLCTFVQSWTAASTALDQSEFIGHDQRLGQVLPLFIGSSLLPPSEMLITRTLDIPDPHQNFTTRRFVFSTSKMASLKAKAAITTNNPTNVELVSAVVVKCAIAAAQSISTSSSRPSVLFHAMNLRKRMVSPLPANSVGNLVWAFPVLIEESDIKLHEVVVKLRKGLTDFCNDKANRFKGEDGFAVVSEYHTKEAEFISKGVNIFRCTSLCKFPIYDMDFGWGKPTWVATSMGFKNFIVLIDSKLGENIEAWVTLAEQEMAIFQRDEMLLSFASLNPSAAVHESRM</sequence>
<evidence type="ECO:0000256" key="2">
    <source>
        <dbReference type="ARBA" id="ARBA00022679"/>
    </source>
</evidence>
<evidence type="ECO:0000256" key="3">
    <source>
        <dbReference type="ARBA" id="ARBA00023315"/>
    </source>
</evidence>
<evidence type="ECO:0000256" key="1">
    <source>
        <dbReference type="ARBA" id="ARBA00009861"/>
    </source>
</evidence>
<keyword evidence="5" id="KW-1185">Reference proteome</keyword>
<reference evidence="4 5" key="1">
    <citation type="journal article" date="2019" name="G3 (Bethesda)">
        <title>Sequencing of a Wild Apple (Malus baccata) Genome Unravels the Differences Between Cultivated and Wild Apple Species Regarding Disease Resistance and Cold Tolerance.</title>
        <authorList>
            <person name="Chen X."/>
        </authorList>
    </citation>
    <scope>NUCLEOTIDE SEQUENCE [LARGE SCALE GENOMIC DNA]</scope>
    <source>
        <strain evidence="5">cv. Shandingzi</strain>
        <tissue evidence="4">Leaves</tissue>
    </source>
</reference>
<dbReference type="PANTHER" id="PTHR31623">
    <property type="entry name" value="F21J9.9"/>
    <property type="match status" value="1"/>
</dbReference>
<accession>A0A540KAF5</accession>
<name>A0A540KAF5_MALBA</name>
<dbReference type="GO" id="GO:0016746">
    <property type="term" value="F:acyltransferase activity"/>
    <property type="evidence" value="ECO:0007669"/>
    <property type="project" value="UniProtKB-KW"/>
</dbReference>
<evidence type="ECO:0000313" key="4">
    <source>
        <dbReference type="EMBL" id="TQD71214.1"/>
    </source>
</evidence>
<dbReference type="Gene3D" id="3.30.559.10">
    <property type="entry name" value="Chloramphenicol acetyltransferase-like domain"/>
    <property type="match status" value="2"/>
</dbReference>
<gene>
    <name evidence="4" type="ORF">C1H46_043250</name>
</gene>
<dbReference type="PANTHER" id="PTHR31623:SF128">
    <property type="entry name" value="SALUTARIDINOL 7-O-ACETYLTRANSFERASE-LIKE"/>
    <property type="match status" value="1"/>
</dbReference>
<keyword evidence="2" id="KW-0808">Transferase</keyword>
<organism evidence="4 5">
    <name type="scientific">Malus baccata</name>
    <name type="common">Siberian crab apple</name>
    <name type="synonym">Pyrus baccata</name>
    <dbReference type="NCBI Taxonomy" id="106549"/>
    <lineage>
        <taxon>Eukaryota</taxon>
        <taxon>Viridiplantae</taxon>
        <taxon>Streptophyta</taxon>
        <taxon>Embryophyta</taxon>
        <taxon>Tracheophyta</taxon>
        <taxon>Spermatophyta</taxon>
        <taxon>Magnoliopsida</taxon>
        <taxon>eudicotyledons</taxon>
        <taxon>Gunneridae</taxon>
        <taxon>Pentapetalae</taxon>
        <taxon>rosids</taxon>
        <taxon>fabids</taxon>
        <taxon>Rosales</taxon>
        <taxon>Rosaceae</taxon>
        <taxon>Amygdaloideae</taxon>
        <taxon>Maleae</taxon>
        <taxon>Malus</taxon>
    </lineage>
</organism>
<dbReference type="EMBL" id="VIEB01001595">
    <property type="protein sequence ID" value="TQD71214.1"/>
    <property type="molecule type" value="Genomic_DNA"/>
</dbReference>